<dbReference type="SUPFAM" id="SSF46785">
    <property type="entry name" value="Winged helix' DNA-binding domain"/>
    <property type="match status" value="1"/>
</dbReference>
<dbReference type="AlphaFoldDB" id="A0A3N2AR57"/>
<sequence>MYSLEQLRGFVAVSEHLHFGRAAESLQMTQPPLSRQIQKLEAELGVHLFTRTNRQVELTAAGVELLERARHILALADRSRAAVRSVAHGERGTLTIGFTATSALSVLGPLLDRIHDQLPDVDIDLRERVSGLQRTEIDRGSIDLGLLRTVPAGDYGVRELFREDLVLAVPDRHPLAEAGRPVSVDRLVEHPMIGYARPESEYFLRKVERILGDRQVRTVYSVAQILSMLSLVARSIGVALVPRSTESLRPHGVTFLELDLPGRVAAEAQVTIAAVWDRGSRNPVLPRALEAIAAPLQLG</sequence>
<accession>A0A3N2AR57</accession>
<evidence type="ECO:0000256" key="2">
    <source>
        <dbReference type="ARBA" id="ARBA00023015"/>
    </source>
</evidence>
<dbReference type="GO" id="GO:0003677">
    <property type="term" value="F:DNA binding"/>
    <property type="evidence" value="ECO:0007669"/>
    <property type="project" value="UniProtKB-KW"/>
</dbReference>
<protein>
    <submittedName>
        <fullName evidence="6">LysR family transcriptional regulator</fullName>
    </submittedName>
</protein>
<comment type="similarity">
    <text evidence="1">Belongs to the LysR transcriptional regulatory family.</text>
</comment>
<dbReference type="SUPFAM" id="SSF53850">
    <property type="entry name" value="Periplasmic binding protein-like II"/>
    <property type="match status" value="1"/>
</dbReference>
<dbReference type="GO" id="GO:0003700">
    <property type="term" value="F:DNA-binding transcription factor activity"/>
    <property type="evidence" value="ECO:0007669"/>
    <property type="project" value="InterPro"/>
</dbReference>
<dbReference type="PANTHER" id="PTHR30346:SF0">
    <property type="entry name" value="HCA OPERON TRANSCRIPTIONAL ACTIVATOR HCAR"/>
    <property type="match status" value="1"/>
</dbReference>
<dbReference type="PANTHER" id="PTHR30346">
    <property type="entry name" value="TRANSCRIPTIONAL DUAL REGULATOR HCAR-RELATED"/>
    <property type="match status" value="1"/>
</dbReference>
<dbReference type="InterPro" id="IPR000847">
    <property type="entry name" value="LysR_HTH_N"/>
</dbReference>
<evidence type="ECO:0000313" key="6">
    <source>
        <dbReference type="EMBL" id="ROR65192.1"/>
    </source>
</evidence>
<proteinExistence type="inferred from homology"/>
<dbReference type="OrthoDB" id="3636008at2"/>
<organism evidence="6 7">
    <name type="scientific">Agrococcus jenensis</name>
    <dbReference type="NCBI Taxonomy" id="46353"/>
    <lineage>
        <taxon>Bacteria</taxon>
        <taxon>Bacillati</taxon>
        <taxon>Actinomycetota</taxon>
        <taxon>Actinomycetes</taxon>
        <taxon>Micrococcales</taxon>
        <taxon>Microbacteriaceae</taxon>
        <taxon>Agrococcus</taxon>
    </lineage>
</organism>
<dbReference type="EMBL" id="RKHJ01000001">
    <property type="protein sequence ID" value="ROR65192.1"/>
    <property type="molecule type" value="Genomic_DNA"/>
</dbReference>
<gene>
    <name evidence="6" type="ORF">EDD26_0554</name>
</gene>
<dbReference type="Gene3D" id="3.40.190.10">
    <property type="entry name" value="Periplasmic binding protein-like II"/>
    <property type="match status" value="2"/>
</dbReference>
<keyword evidence="2" id="KW-0805">Transcription regulation</keyword>
<reference evidence="6 7" key="1">
    <citation type="submission" date="2018-11" db="EMBL/GenBank/DDBJ databases">
        <title>Sequencing the genomes of 1000 actinobacteria strains.</title>
        <authorList>
            <person name="Klenk H.-P."/>
        </authorList>
    </citation>
    <scope>NUCLEOTIDE SEQUENCE [LARGE SCALE GENOMIC DNA]</scope>
    <source>
        <strain evidence="6 7">DSM 9580</strain>
    </source>
</reference>
<evidence type="ECO:0000256" key="3">
    <source>
        <dbReference type="ARBA" id="ARBA00023125"/>
    </source>
</evidence>
<dbReference type="Pfam" id="PF00126">
    <property type="entry name" value="HTH_1"/>
    <property type="match status" value="1"/>
</dbReference>
<dbReference type="GO" id="GO:0032993">
    <property type="term" value="C:protein-DNA complex"/>
    <property type="evidence" value="ECO:0007669"/>
    <property type="project" value="TreeGrafter"/>
</dbReference>
<dbReference type="FunFam" id="1.10.10.10:FF:000001">
    <property type="entry name" value="LysR family transcriptional regulator"/>
    <property type="match status" value="1"/>
</dbReference>
<evidence type="ECO:0000256" key="1">
    <source>
        <dbReference type="ARBA" id="ARBA00009437"/>
    </source>
</evidence>
<dbReference type="InterPro" id="IPR005119">
    <property type="entry name" value="LysR_subst-bd"/>
</dbReference>
<comment type="caution">
    <text evidence="6">The sequence shown here is derived from an EMBL/GenBank/DDBJ whole genome shotgun (WGS) entry which is preliminary data.</text>
</comment>
<keyword evidence="7" id="KW-1185">Reference proteome</keyword>
<dbReference type="Proteomes" id="UP000275456">
    <property type="component" value="Unassembled WGS sequence"/>
</dbReference>
<dbReference type="InterPro" id="IPR036390">
    <property type="entry name" value="WH_DNA-bd_sf"/>
</dbReference>
<keyword evidence="3" id="KW-0238">DNA-binding</keyword>
<dbReference type="InterPro" id="IPR036388">
    <property type="entry name" value="WH-like_DNA-bd_sf"/>
</dbReference>
<evidence type="ECO:0000259" key="5">
    <source>
        <dbReference type="PROSITE" id="PS50931"/>
    </source>
</evidence>
<dbReference type="Pfam" id="PF03466">
    <property type="entry name" value="LysR_substrate"/>
    <property type="match status" value="1"/>
</dbReference>
<dbReference type="RefSeq" id="WP_123696307.1">
    <property type="nucleotide sequence ID" value="NZ_RKHJ01000001.1"/>
</dbReference>
<dbReference type="PROSITE" id="PS50931">
    <property type="entry name" value="HTH_LYSR"/>
    <property type="match status" value="1"/>
</dbReference>
<feature type="domain" description="HTH lysR-type" evidence="5">
    <location>
        <begin position="1"/>
        <end position="59"/>
    </location>
</feature>
<name>A0A3N2AR57_9MICO</name>
<keyword evidence="4" id="KW-0804">Transcription</keyword>
<evidence type="ECO:0000256" key="4">
    <source>
        <dbReference type="ARBA" id="ARBA00023163"/>
    </source>
</evidence>
<evidence type="ECO:0000313" key="7">
    <source>
        <dbReference type="Proteomes" id="UP000275456"/>
    </source>
</evidence>
<dbReference type="PRINTS" id="PR00039">
    <property type="entry name" value="HTHLYSR"/>
</dbReference>
<dbReference type="Gene3D" id="1.10.10.10">
    <property type="entry name" value="Winged helix-like DNA-binding domain superfamily/Winged helix DNA-binding domain"/>
    <property type="match status" value="1"/>
</dbReference>